<evidence type="ECO:0000313" key="1">
    <source>
        <dbReference type="EMBL" id="SUD90754.1"/>
    </source>
</evidence>
<dbReference type="Proteomes" id="UP000254123">
    <property type="component" value="Unassembled WGS sequence"/>
</dbReference>
<evidence type="ECO:0000313" key="3">
    <source>
        <dbReference type="Proteomes" id="UP000254123"/>
    </source>
</evidence>
<dbReference type="EMBL" id="UGVC01000005">
    <property type="protein sequence ID" value="SUD98841.1"/>
    <property type="molecule type" value="Genomic_DNA"/>
</dbReference>
<reference evidence="1 3" key="1">
    <citation type="submission" date="2018-06" db="EMBL/GenBank/DDBJ databases">
        <authorList>
            <consortium name="Pathogen Informatics"/>
            <person name="Doyle S."/>
        </authorList>
    </citation>
    <scope>NUCLEOTIDE SEQUENCE [LARGE SCALE GENOMIC DNA]</scope>
    <source>
        <strain evidence="1 3">NCTC10526</strain>
    </source>
</reference>
<name>A0A379LLV1_9GAMM</name>
<organism evidence="1 3">
    <name type="scientific">Psychrobacter phenylpyruvicus</name>
    <dbReference type="NCBI Taxonomy" id="29432"/>
    <lineage>
        <taxon>Bacteria</taxon>
        <taxon>Pseudomonadati</taxon>
        <taxon>Pseudomonadota</taxon>
        <taxon>Gammaproteobacteria</taxon>
        <taxon>Moraxellales</taxon>
        <taxon>Moraxellaceae</taxon>
        <taxon>Psychrobacter</taxon>
    </lineage>
</organism>
<accession>A0A379LLV1</accession>
<dbReference type="AlphaFoldDB" id="A0A379LLV1"/>
<dbReference type="EMBL" id="UGVC01000001">
    <property type="protein sequence ID" value="SUD90754.1"/>
    <property type="molecule type" value="Genomic_DNA"/>
</dbReference>
<sequence>MTKVSYLDFRINVLDDFFLCLANKPKVNLTYEEALGYVSYNFESGFNEVENFIVDFVLYVLCSDFEFTKDLSKVLNKGLSQVINSSYFKEIIRQIDTSDKNDLLHDLYLSKLISKEQRDFLTNN</sequence>
<protein>
    <submittedName>
        <fullName evidence="1">Uncharacterized protein</fullName>
    </submittedName>
</protein>
<evidence type="ECO:0000313" key="2">
    <source>
        <dbReference type="EMBL" id="SUD98841.1"/>
    </source>
</evidence>
<keyword evidence="3" id="KW-1185">Reference proteome</keyword>
<dbReference type="RefSeq" id="WP_028859990.1">
    <property type="nucleotide sequence ID" value="NZ_CAJHAQ010000001.1"/>
</dbReference>
<proteinExistence type="predicted"/>
<gene>
    <name evidence="1" type="ORF">NCTC10526_01097</name>
    <name evidence="2" type="ORF">NCTC10526_02824</name>
</gene>